<organism evidence="1 2">
    <name type="scientific">Sporomusa termitida</name>
    <dbReference type="NCBI Taxonomy" id="2377"/>
    <lineage>
        <taxon>Bacteria</taxon>
        <taxon>Bacillati</taxon>
        <taxon>Bacillota</taxon>
        <taxon>Negativicutes</taxon>
        <taxon>Selenomonadales</taxon>
        <taxon>Sporomusaceae</taxon>
        <taxon>Sporomusa</taxon>
    </lineage>
</organism>
<accession>A0A517DTF4</accession>
<dbReference type="KEGG" id="sted:SPTER_19510"/>
<protein>
    <submittedName>
        <fullName evidence="1">Uncharacterized protein</fullName>
    </submittedName>
</protein>
<evidence type="ECO:0000313" key="1">
    <source>
        <dbReference type="EMBL" id="QDR80621.1"/>
    </source>
</evidence>
<dbReference type="EMBL" id="CP036259">
    <property type="protein sequence ID" value="QDR80621.1"/>
    <property type="molecule type" value="Genomic_DNA"/>
</dbReference>
<dbReference type="AlphaFoldDB" id="A0A517DTF4"/>
<sequence length="90" mass="10210">MIIINIILTLSPWPKQYEIRGVSDMNVFDLLAKEKDGKNNAEKAPIDNIGNTENYNYEISTDLSASTATDKQQNTLKTTYDLHEDMIFPS</sequence>
<name>A0A517DTF4_9FIRM</name>
<gene>
    <name evidence="1" type="ORF">SPTER_19510</name>
</gene>
<reference evidence="1 2" key="1">
    <citation type="submission" date="2019-02" db="EMBL/GenBank/DDBJ databases">
        <title>Closed genome of Sporomusa termitida DSM 4440.</title>
        <authorList>
            <person name="Poehlein A."/>
            <person name="Daniel R."/>
        </authorList>
    </citation>
    <scope>NUCLEOTIDE SEQUENCE [LARGE SCALE GENOMIC DNA]</scope>
    <source>
        <strain evidence="1 2">DSM 4440</strain>
    </source>
</reference>
<proteinExistence type="predicted"/>
<evidence type="ECO:0000313" key="2">
    <source>
        <dbReference type="Proteomes" id="UP000320776"/>
    </source>
</evidence>
<keyword evidence="2" id="KW-1185">Reference proteome</keyword>
<dbReference type="Proteomes" id="UP000320776">
    <property type="component" value="Chromosome"/>
</dbReference>